<evidence type="ECO:0000313" key="2">
    <source>
        <dbReference type="Proteomes" id="UP001162501"/>
    </source>
</evidence>
<accession>A0ACB0DZZ8</accession>
<gene>
    <name evidence="1" type="ORF">MRATA1EN3_LOCUS4992</name>
</gene>
<name>A0ACB0DZZ8_RANTA</name>
<dbReference type="Proteomes" id="UP001162501">
    <property type="component" value="Chromosome 13"/>
</dbReference>
<evidence type="ECO:0000313" key="1">
    <source>
        <dbReference type="EMBL" id="CAI9693779.1"/>
    </source>
</evidence>
<reference evidence="1" key="1">
    <citation type="submission" date="2023-05" db="EMBL/GenBank/DDBJ databases">
        <authorList>
            <consortium name="ELIXIR-Norway"/>
        </authorList>
    </citation>
    <scope>NUCLEOTIDE SEQUENCE</scope>
</reference>
<dbReference type="EMBL" id="OX596097">
    <property type="protein sequence ID" value="CAI9693779.1"/>
    <property type="molecule type" value="Genomic_DNA"/>
</dbReference>
<sequence>MPNELEQLERRGRGAQRVTPPPPMDPHARLPGAATWVEAETAGLGAASGSPVLARGRPLEARASQRARSLA</sequence>
<proteinExistence type="predicted"/>
<organism evidence="1 2">
    <name type="scientific">Rangifer tarandus platyrhynchus</name>
    <name type="common">Svalbard reindeer</name>
    <dbReference type="NCBI Taxonomy" id="3082113"/>
    <lineage>
        <taxon>Eukaryota</taxon>
        <taxon>Metazoa</taxon>
        <taxon>Chordata</taxon>
        <taxon>Craniata</taxon>
        <taxon>Vertebrata</taxon>
        <taxon>Euteleostomi</taxon>
        <taxon>Mammalia</taxon>
        <taxon>Eutheria</taxon>
        <taxon>Laurasiatheria</taxon>
        <taxon>Artiodactyla</taxon>
        <taxon>Ruminantia</taxon>
        <taxon>Pecora</taxon>
        <taxon>Cervidae</taxon>
        <taxon>Odocoileinae</taxon>
        <taxon>Rangifer</taxon>
    </lineage>
</organism>
<protein>
    <submittedName>
        <fullName evidence="1">Uncharacterized protein</fullName>
    </submittedName>
</protein>